<dbReference type="InterPro" id="IPR015919">
    <property type="entry name" value="Cadherin-like_sf"/>
</dbReference>
<evidence type="ECO:0000256" key="3">
    <source>
        <dbReference type="ARBA" id="ARBA00022737"/>
    </source>
</evidence>
<dbReference type="OMA" id="LYARHKV"/>
<dbReference type="GO" id="GO:0005509">
    <property type="term" value="F:calcium ion binding"/>
    <property type="evidence" value="ECO:0007669"/>
    <property type="project" value="UniProtKB-UniRule"/>
</dbReference>
<evidence type="ECO:0000259" key="10">
    <source>
        <dbReference type="PROSITE" id="PS50268"/>
    </source>
</evidence>
<keyword evidence="3" id="KW-0677">Repeat</keyword>
<gene>
    <name evidence="11" type="primary">Dgri\GH14626</name>
    <name evidence="11" type="ORF">Dgri_GH14626</name>
</gene>
<dbReference type="STRING" id="7222.B4JV09"/>
<sequence>MRPGPVVAINIVIVIVKVQFKLHQLTACTCKCNVIESWHMRNRLKNRQDALVAKARICKSANGAILDSRCYLEGGGSAESFLATEDLAVGSIIGKLRINGDPTADTGDINLSLREKNAPVEIVAGTKDLALSVELDKEGLRGPSSIYVNVICIRRRSTDPSFVIPVNVRVTDVNDNAPQWIGTPYTLTLSEVTVPGTRILQGARAEDADQPGPFSTVEYQVLPGPYAELVQFLNPLEGTLVLKKALDYEQLQNFTVKLRAQDQGTPPRHSDTLLRVVITDADDQNPKFQRESYSAELPADGRAGELRMRPEPLKAVDQDEGICAPIQYNIVQSQDAKYFRVHPHNGIITLLAPIGYADLTHGATLVVKATQIDNPDRYALTTVQLTRSGTHSDLSTLAFVQKRFVMRIREDTAVGNRILALPTNKPGKHLKYTIVDPINSQFFSVGSLGELVLAKPLDYEKMTKHEFQVVASDGLTNSTSADVTLEVIDVNDWEPRFRETHYEFVVPKSQSLQSRTDSFEGVLIGKVEAADGDRNDKLELSLRGQHAGLFEIDATGNIYMRPEQLQSLNESTVHLIAIAMDSGVPPRSTSVPVSVTMEGLTLAQSTWNSSMLGMFGMIVGLFLLIIMALSCYILRSKKQRKSSPGGLSLGRNRVHSQAHSSVSSANLVTHEKLAGNGNGASVTSGGVSVLHMKHSSSNINMANPINNGLHHVASGASSSMALSSASNLLERERERERERQRESYAATVRSIVSRASANGQLYEEDEIEHDSLSQQGQQQQQQQQQQTTPENNNRKTIAAVTGGGVTTITTTANGNAIGAGSNLLTASDAMGSSENNLTVYF</sequence>
<dbReference type="PROSITE" id="PS00232">
    <property type="entry name" value="CADHERIN_1"/>
    <property type="match status" value="1"/>
</dbReference>
<feature type="domain" description="Cadherin" evidence="10">
    <location>
        <begin position="289"/>
        <end position="399"/>
    </location>
</feature>
<dbReference type="FunFam" id="2.60.40.60:FF:000284">
    <property type="entry name" value="Cadherin 96Cb, isoform B"/>
    <property type="match status" value="1"/>
</dbReference>
<dbReference type="EMBL" id="CH916374">
    <property type="protein sequence ID" value="EDV91329.1"/>
    <property type="molecule type" value="Genomic_DNA"/>
</dbReference>
<keyword evidence="12" id="KW-1185">Reference proteome</keyword>
<evidence type="ECO:0000256" key="1">
    <source>
        <dbReference type="ARBA" id="ARBA00004370"/>
    </source>
</evidence>
<dbReference type="InterPro" id="IPR020894">
    <property type="entry name" value="Cadherin_CS"/>
</dbReference>
<dbReference type="OrthoDB" id="6250271at2759"/>
<comment type="subcellular location">
    <subcellularLocation>
        <location evidence="1">Membrane</location>
    </subcellularLocation>
</comment>
<evidence type="ECO:0000256" key="2">
    <source>
        <dbReference type="ARBA" id="ARBA00022692"/>
    </source>
</evidence>
<dbReference type="SUPFAM" id="SSF49313">
    <property type="entry name" value="Cadherin-like"/>
    <property type="match status" value="4"/>
</dbReference>
<keyword evidence="6 9" id="KW-0472">Membrane</keyword>
<name>B4JV09_DROGR</name>
<dbReference type="GO" id="GO:0007424">
    <property type="term" value="P:open tracheal system development"/>
    <property type="evidence" value="ECO:0007669"/>
    <property type="project" value="EnsemblMetazoa"/>
</dbReference>
<dbReference type="CDD" id="cd11304">
    <property type="entry name" value="Cadherin_repeat"/>
    <property type="match status" value="4"/>
</dbReference>
<evidence type="ECO:0000313" key="12">
    <source>
        <dbReference type="Proteomes" id="UP000001070"/>
    </source>
</evidence>
<dbReference type="InParanoid" id="B4JV09"/>
<dbReference type="PhylomeDB" id="B4JV09"/>
<dbReference type="GO" id="GO:0007156">
    <property type="term" value="P:homophilic cell adhesion via plasma membrane adhesion molecules"/>
    <property type="evidence" value="ECO:0007669"/>
    <property type="project" value="InterPro"/>
</dbReference>
<evidence type="ECO:0000256" key="8">
    <source>
        <dbReference type="SAM" id="MobiDB-lite"/>
    </source>
</evidence>
<evidence type="ECO:0000313" key="11">
    <source>
        <dbReference type="EMBL" id="EDV91329.1"/>
    </source>
</evidence>
<dbReference type="InterPro" id="IPR002126">
    <property type="entry name" value="Cadherin-like_dom"/>
</dbReference>
<evidence type="ECO:0000256" key="6">
    <source>
        <dbReference type="ARBA" id="ARBA00023136"/>
    </source>
</evidence>
<dbReference type="FunCoup" id="B4JV09">
    <property type="interactions" value="88"/>
</dbReference>
<feature type="domain" description="Cadherin" evidence="10">
    <location>
        <begin position="181"/>
        <end position="288"/>
    </location>
</feature>
<keyword evidence="2 9" id="KW-0812">Transmembrane</keyword>
<dbReference type="Pfam" id="PF00028">
    <property type="entry name" value="Cadherin"/>
    <property type="match status" value="2"/>
</dbReference>
<feature type="domain" description="Cadherin" evidence="10">
    <location>
        <begin position="400"/>
        <end position="497"/>
    </location>
</feature>
<dbReference type="eggNOG" id="KOG3594">
    <property type="taxonomic scope" value="Eukaryota"/>
</dbReference>
<dbReference type="SMART" id="SM00112">
    <property type="entry name" value="CA"/>
    <property type="match status" value="5"/>
</dbReference>
<organism evidence="12">
    <name type="scientific">Drosophila grimshawi</name>
    <name type="common">Hawaiian fruit fly</name>
    <name type="synonym">Idiomyia grimshawi</name>
    <dbReference type="NCBI Taxonomy" id="7222"/>
    <lineage>
        <taxon>Eukaryota</taxon>
        <taxon>Metazoa</taxon>
        <taxon>Ecdysozoa</taxon>
        <taxon>Arthropoda</taxon>
        <taxon>Hexapoda</taxon>
        <taxon>Insecta</taxon>
        <taxon>Pterygota</taxon>
        <taxon>Neoptera</taxon>
        <taxon>Endopterygota</taxon>
        <taxon>Diptera</taxon>
        <taxon>Brachycera</taxon>
        <taxon>Muscomorpha</taxon>
        <taxon>Ephydroidea</taxon>
        <taxon>Drosophilidae</taxon>
        <taxon>Drosophila</taxon>
        <taxon>Hawaiian Drosophila</taxon>
    </lineage>
</organism>
<feature type="domain" description="Cadherin" evidence="10">
    <location>
        <begin position="85"/>
        <end position="180"/>
    </location>
</feature>
<feature type="compositionally biased region" description="Low complexity" evidence="8">
    <location>
        <begin position="774"/>
        <end position="786"/>
    </location>
</feature>
<feature type="transmembrane region" description="Helical" evidence="9">
    <location>
        <begin position="611"/>
        <end position="634"/>
    </location>
</feature>
<dbReference type="Gene3D" id="2.60.40.60">
    <property type="entry name" value="Cadherins"/>
    <property type="match status" value="5"/>
</dbReference>
<dbReference type="Proteomes" id="UP000001070">
    <property type="component" value="Unassembled WGS sequence"/>
</dbReference>
<dbReference type="PANTHER" id="PTHR24026:SF126">
    <property type="entry name" value="PROTOCADHERIN FAT 4"/>
    <property type="match status" value="1"/>
</dbReference>
<dbReference type="HOGENOM" id="CLU_016470_0_0_1"/>
<proteinExistence type="predicted"/>
<dbReference type="FunFam" id="2.60.40.60:FF:000305">
    <property type="entry name" value="protocadherin-23 isoform X1"/>
    <property type="match status" value="1"/>
</dbReference>
<evidence type="ECO:0000256" key="9">
    <source>
        <dbReference type="SAM" id="Phobius"/>
    </source>
</evidence>
<keyword evidence="4 7" id="KW-0106">Calcium</keyword>
<evidence type="ECO:0000256" key="5">
    <source>
        <dbReference type="ARBA" id="ARBA00022989"/>
    </source>
</evidence>
<dbReference type="GO" id="GO:0005886">
    <property type="term" value="C:plasma membrane"/>
    <property type="evidence" value="ECO:0007669"/>
    <property type="project" value="UniProtKB-SubCell"/>
</dbReference>
<reference evidence="11 12" key="1">
    <citation type="journal article" date="2007" name="Nature">
        <title>Evolution of genes and genomes on the Drosophila phylogeny.</title>
        <authorList>
            <consortium name="Drosophila 12 Genomes Consortium"/>
            <person name="Clark A.G."/>
            <person name="Eisen M.B."/>
            <person name="Smith D.R."/>
            <person name="Bergman C.M."/>
            <person name="Oliver B."/>
            <person name="Markow T.A."/>
            <person name="Kaufman T.C."/>
            <person name="Kellis M."/>
            <person name="Gelbart W."/>
            <person name="Iyer V.N."/>
            <person name="Pollard D.A."/>
            <person name="Sackton T.B."/>
            <person name="Larracuente A.M."/>
            <person name="Singh N.D."/>
            <person name="Abad J.P."/>
            <person name="Abt D.N."/>
            <person name="Adryan B."/>
            <person name="Aguade M."/>
            <person name="Akashi H."/>
            <person name="Anderson W.W."/>
            <person name="Aquadro C.F."/>
            <person name="Ardell D.H."/>
            <person name="Arguello R."/>
            <person name="Artieri C.G."/>
            <person name="Barbash D.A."/>
            <person name="Barker D."/>
            <person name="Barsanti P."/>
            <person name="Batterham P."/>
            <person name="Batzoglou S."/>
            <person name="Begun D."/>
            <person name="Bhutkar A."/>
            <person name="Blanco E."/>
            <person name="Bosak S.A."/>
            <person name="Bradley R.K."/>
            <person name="Brand A.D."/>
            <person name="Brent M.R."/>
            <person name="Brooks A.N."/>
            <person name="Brown R.H."/>
            <person name="Butlin R.K."/>
            <person name="Caggese C."/>
            <person name="Calvi B.R."/>
            <person name="Bernardo de Carvalho A."/>
            <person name="Caspi A."/>
            <person name="Castrezana S."/>
            <person name="Celniker S.E."/>
            <person name="Chang J.L."/>
            <person name="Chapple C."/>
            <person name="Chatterji S."/>
            <person name="Chinwalla A."/>
            <person name="Civetta A."/>
            <person name="Clifton S.W."/>
            <person name="Comeron J.M."/>
            <person name="Costello J.C."/>
            <person name="Coyne J.A."/>
            <person name="Daub J."/>
            <person name="David R.G."/>
            <person name="Delcher A.L."/>
            <person name="Delehaunty K."/>
            <person name="Do C.B."/>
            <person name="Ebling H."/>
            <person name="Edwards K."/>
            <person name="Eickbush T."/>
            <person name="Evans J.D."/>
            <person name="Filipski A."/>
            <person name="Findeiss S."/>
            <person name="Freyhult E."/>
            <person name="Fulton L."/>
            <person name="Fulton R."/>
            <person name="Garcia A.C."/>
            <person name="Gardiner A."/>
            <person name="Garfield D.A."/>
            <person name="Garvin B.E."/>
            <person name="Gibson G."/>
            <person name="Gilbert D."/>
            <person name="Gnerre S."/>
            <person name="Godfrey J."/>
            <person name="Good R."/>
            <person name="Gotea V."/>
            <person name="Gravely B."/>
            <person name="Greenberg A.J."/>
            <person name="Griffiths-Jones S."/>
            <person name="Gross S."/>
            <person name="Guigo R."/>
            <person name="Gustafson E.A."/>
            <person name="Haerty W."/>
            <person name="Hahn M.W."/>
            <person name="Halligan D.L."/>
            <person name="Halpern A.L."/>
            <person name="Halter G.M."/>
            <person name="Han M.V."/>
            <person name="Heger A."/>
            <person name="Hillier L."/>
            <person name="Hinrichs A.S."/>
            <person name="Holmes I."/>
            <person name="Hoskins R.A."/>
            <person name="Hubisz M.J."/>
            <person name="Hultmark D."/>
            <person name="Huntley M.A."/>
            <person name="Jaffe D.B."/>
            <person name="Jagadeeshan S."/>
            <person name="Jeck W.R."/>
            <person name="Johnson J."/>
            <person name="Jones C.D."/>
            <person name="Jordan W.C."/>
            <person name="Karpen G.H."/>
            <person name="Kataoka E."/>
            <person name="Keightley P.D."/>
            <person name="Kheradpour P."/>
            <person name="Kirkness E.F."/>
            <person name="Koerich L.B."/>
            <person name="Kristiansen K."/>
            <person name="Kudrna D."/>
            <person name="Kulathinal R.J."/>
            <person name="Kumar S."/>
            <person name="Kwok R."/>
            <person name="Lander E."/>
            <person name="Langley C.H."/>
            <person name="Lapoint R."/>
            <person name="Lazzaro B.P."/>
            <person name="Lee S.J."/>
            <person name="Levesque L."/>
            <person name="Li R."/>
            <person name="Lin C.F."/>
            <person name="Lin M.F."/>
            <person name="Lindblad-Toh K."/>
            <person name="Llopart A."/>
            <person name="Long M."/>
            <person name="Low L."/>
            <person name="Lozovsky E."/>
            <person name="Lu J."/>
            <person name="Luo M."/>
            <person name="Machado C.A."/>
            <person name="Makalowski W."/>
            <person name="Marzo M."/>
            <person name="Matsuda M."/>
            <person name="Matzkin L."/>
            <person name="McAllister B."/>
            <person name="McBride C.S."/>
            <person name="McKernan B."/>
            <person name="McKernan K."/>
            <person name="Mendez-Lago M."/>
            <person name="Minx P."/>
            <person name="Mollenhauer M.U."/>
            <person name="Montooth K."/>
            <person name="Mount S.M."/>
            <person name="Mu X."/>
            <person name="Myers E."/>
            <person name="Negre B."/>
            <person name="Newfeld S."/>
            <person name="Nielsen R."/>
            <person name="Noor M.A."/>
            <person name="O'Grady P."/>
            <person name="Pachter L."/>
            <person name="Papaceit M."/>
            <person name="Parisi M.J."/>
            <person name="Parisi M."/>
            <person name="Parts L."/>
            <person name="Pedersen J.S."/>
            <person name="Pesole G."/>
            <person name="Phillippy A.M."/>
            <person name="Ponting C.P."/>
            <person name="Pop M."/>
            <person name="Porcelli D."/>
            <person name="Powell J.R."/>
            <person name="Prohaska S."/>
            <person name="Pruitt K."/>
            <person name="Puig M."/>
            <person name="Quesneville H."/>
            <person name="Ram K.R."/>
            <person name="Rand D."/>
            <person name="Rasmussen M.D."/>
            <person name="Reed L.K."/>
            <person name="Reenan R."/>
            <person name="Reily A."/>
            <person name="Remington K.A."/>
            <person name="Rieger T.T."/>
            <person name="Ritchie M.G."/>
            <person name="Robin C."/>
            <person name="Rogers Y.H."/>
            <person name="Rohde C."/>
            <person name="Rozas J."/>
            <person name="Rubenfield M.J."/>
            <person name="Ruiz A."/>
            <person name="Russo S."/>
            <person name="Salzberg S.L."/>
            <person name="Sanchez-Gracia A."/>
            <person name="Saranga D.J."/>
            <person name="Sato H."/>
            <person name="Schaeffer S.W."/>
            <person name="Schatz M.C."/>
            <person name="Schlenke T."/>
            <person name="Schwartz R."/>
            <person name="Segarra C."/>
            <person name="Singh R.S."/>
            <person name="Sirot L."/>
            <person name="Sirota M."/>
            <person name="Sisneros N.B."/>
            <person name="Smith C.D."/>
            <person name="Smith T.F."/>
            <person name="Spieth J."/>
            <person name="Stage D.E."/>
            <person name="Stark A."/>
            <person name="Stephan W."/>
            <person name="Strausberg R.L."/>
            <person name="Strempel S."/>
            <person name="Sturgill D."/>
            <person name="Sutton G."/>
            <person name="Sutton G.G."/>
            <person name="Tao W."/>
            <person name="Teichmann S."/>
            <person name="Tobari Y.N."/>
            <person name="Tomimura Y."/>
            <person name="Tsolas J.M."/>
            <person name="Valente V.L."/>
            <person name="Venter E."/>
            <person name="Venter J.C."/>
            <person name="Vicario S."/>
            <person name="Vieira F.G."/>
            <person name="Vilella A.J."/>
            <person name="Villasante A."/>
            <person name="Walenz B."/>
            <person name="Wang J."/>
            <person name="Wasserman M."/>
            <person name="Watts T."/>
            <person name="Wilson D."/>
            <person name="Wilson R.K."/>
            <person name="Wing R.A."/>
            <person name="Wolfner M.F."/>
            <person name="Wong A."/>
            <person name="Wong G.K."/>
            <person name="Wu C.I."/>
            <person name="Wu G."/>
            <person name="Yamamoto D."/>
            <person name="Yang H.P."/>
            <person name="Yang S.P."/>
            <person name="Yorke J.A."/>
            <person name="Yoshida K."/>
            <person name="Zdobnov E."/>
            <person name="Zhang P."/>
            <person name="Zhang Y."/>
            <person name="Zimin A.V."/>
            <person name="Baldwin J."/>
            <person name="Abdouelleil A."/>
            <person name="Abdulkadir J."/>
            <person name="Abebe A."/>
            <person name="Abera B."/>
            <person name="Abreu J."/>
            <person name="Acer S.C."/>
            <person name="Aftuck L."/>
            <person name="Alexander A."/>
            <person name="An P."/>
            <person name="Anderson E."/>
            <person name="Anderson S."/>
            <person name="Arachi H."/>
            <person name="Azer M."/>
            <person name="Bachantsang P."/>
            <person name="Barry A."/>
            <person name="Bayul T."/>
            <person name="Berlin A."/>
            <person name="Bessette D."/>
            <person name="Bloom T."/>
            <person name="Blye J."/>
            <person name="Boguslavskiy L."/>
            <person name="Bonnet C."/>
            <person name="Boukhgalter B."/>
            <person name="Bourzgui I."/>
            <person name="Brown A."/>
            <person name="Cahill P."/>
            <person name="Channer S."/>
            <person name="Cheshatsang Y."/>
            <person name="Chuda L."/>
            <person name="Citroen M."/>
            <person name="Collymore A."/>
            <person name="Cooke P."/>
            <person name="Costello M."/>
            <person name="D'Aco K."/>
            <person name="Daza R."/>
            <person name="De Haan G."/>
            <person name="DeGray S."/>
            <person name="DeMaso C."/>
            <person name="Dhargay N."/>
            <person name="Dooley K."/>
            <person name="Dooley E."/>
            <person name="Doricent M."/>
            <person name="Dorje P."/>
            <person name="Dorjee K."/>
            <person name="Dupes A."/>
            <person name="Elong R."/>
            <person name="Falk J."/>
            <person name="Farina A."/>
            <person name="Faro S."/>
            <person name="Ferguson D."/>
            <person name="Fisher S."/>
            <person name="Foley C.D."/>
            <person name="Franke A."/>
            <person name="Friedrich D."/>
            <person name="Gadbois L."/>
            <person name="Gearin G."/>
            <person name="Gearin C.R."/>
            <person name="Giannoukos G."/>
            <person name="Goode T."/>
            <person name="Graham J."/>
            <person name="Grandbois E."/>
            <person name="Grewal S."/>
            <person name="Gyaltsen K."/>
            <person name="Hafez N."/>
            <person name="Hagos B."/>
            <person name="Hall J."/>
            <person name="Henson C."/>
            <person name="Hollinger A."/>
            <person name="Honan T."/>
            <person name="Huard M.D."/>
            <person name="Hughes L."/>
            <person name="Hurhula B."/>
            <person name="Husby M.E."/>
            <person name="Kamat A."/>
            <person name="Kanga B."/>
            <person name="Kashin S."/>
            <person name="Khazanovich D."/>
            <person name="Kisner P."/>
            <person name="Lance K."/>
            <person name="Lara M."/>
            <person name="Lee W."/>
            <person name="Lennon N."/>
            <person name="Letendre F."/>
            <person name="LeVine R."/>
            <person name="Lipovsky A."/>
            <person name="Liu X."/>
            <person name="Liu J."/>
            <person name="Liu S."/>
            <person name="Lokyitsang T."/>
            <person name="Lokyitsang Y."/>
            <person name="Lubonja R."/>
            <person name="Lui A."/>
            <person name="MacDonald P."/>
            <person name="Magnisalis V."/>
            <person name="Maru K."/>
            <person name="Matthews C."/>
            <person name="McCusker W."/>
            <person name="McDonough S."/>
            <person name="Mehta T."/>
            <person name="Meldrim J."/>
            <person name="Meneus L."/>
            <person name="Mihai O."/>
            <person name="Mihalev A."/>
            <person name="Mihova T."/>
            <person name="Mittelman R."/>
            <person name="Mlenga V."/>
            <person name="Montmayeur A."/>
            <person name="Mulrain L."/>
            <person name="Navidi A."/>
            <person name="Naylor J."/>
            <person name="Negash T."/>
            <person name="Nguyen T."/>
            <person name="Nguyen N."/>
            <person name="Nicol R."/>
            <person name="Norbu C."/>
            <person name="Norbu N."/>
            <person name="Novod N."/>
            <person name="O'Neill B."/>
            <person name="Osman S."/>
            <person name="Markiewicz E."/>
            <person name="Oyono O.L."/>
            <person name="Patti C."/>
            <person name="Phunkhang P."/>
            <person name="Pierre F."/>
            <person name="Priest M."/>
            <person name="Raghuraman S."/>
            <person name="Rege F."/>
            <person name="Reyes R."/>
            <person name="Rise C."/>
            <person name="Rogov P."/>
            <person name="Ross K."/>
            <person name="Ryan E."/>
            <person name="Settipalli S."/>
            <person name="Shea T."/>
            <person name="Sherpa N."/>
            <person name="Shi L."/>
            <person name="Shih D."/>
            <person name="Sparrow T."/>
            <person name="Spaulding J."/>
            <person name="Stalker J."/>
            <person name="Stange-Thomann N."/>
            <person name="Stavropoulos S."/>
            <person name="Stone C."/>
            <person name="Strader C."/>
            <person name="Tesfaye S."/>
            <person name="Thomson T."/>
            <person name="Thoulutsang Y."/>
            <person name="Thoulutsang D."/>
            <person name="Topham K."/>
            <person name="Topping I."/>
            <person name="Tsamla T."/>
            <person name="Vassiliev H."/>
            <person name="Vo A."/>
            <person name="Wangchuk T."/>
            <person name="Wangdi T."/>
            <person name="Weiand M."/>
            <person name="Wilkinson J."/>
            <person name="Wilson A."/>
            <person name="Yadav S."/>
            <person name="Young G."/>
            <person name="Yu Q."/>
            <person name="Zembek L."/>
            <person name="Zhong D."/>
            <person name="Zimmer A."/>
            <person name="Zwirko Z."/>
            <person name="Jaffe D.B."/>
            <person name="Alvarez P."/>
            <person name="Brockman W."/>
            <person name="Butler J."/>
            <person name="Chin C."/>
            <person name="Gnerre S."/>
            <person name="Grabherr M."/>
            <person name="Kleber M."/>
            <person name="Mauceli E."/>
            <person name="MacCallum I."/>
        </authorList>
    </citation>
    <scope>NUCLEOTIDE SEQUENCE [LARGE SCALE GENOMIC DNA]</scope>
    <source>
        <strain evidence="12">Tucson 15287-2541.00</strain>
    </source>
</reference>
<accession>B4JV09</accession>
<dbReference type="PRINTS" id="PR00205">
    <property type="entry name" value="CADHERIN"/>
</dbReference>
<dbReference type="AlphaFoldDB" id="B4JV09"/>
<evidence type="ECO:0000256" key="4">
    <source>
        <dbReference type="ARBA" id="ARBA00022837"/>
    </source>
</evidence>
<protein>
    <submittedName>
        <fullName evidence="11">GH14626</fullName>
    </submittedName>
</protein>
<dbReference type="FunFam" id="2.60.40.60:FF:000262">
    <property type="entry name" value="protocadherin-23 isoform X2"/>
    <property type="match status" value="1"/>
</dbReference>
<dbReference type="PROSITE" id="PS50268">
    <property type="entry name" value="CADHERIN_2"/>
    <property type="match status" value="4"/>
</dbReference>
<feature type="compositionally biased region" description="Basic and acidic residues" evidence="8">
    <location>
        <begin position="729"/>
        <end position="742"/>
    </location>
</feature>
<keyword evidence="5 9" id="KW-1133">Transmembrane helix</keyword>
<dbReference type="PANTHER" id="PTHR24026">
    <property type="entry name" value="FAT ATYPICAL CADHERIN-RELATED"/>
    <property type="match status" value="1"/>
</dbReference>
<feature type="region of interest" description="Disordered" evidence="8">
    <location>
        <begin position="724"/>
        <end position="745"/>
    </location>
</feature>
<feature type="region of interest" description="Disordered" evidence="8">
    <location>
        <begin position="765"/>
        <end position="795"/>
    </location>
</feature>
<evidence type="ECO:0000256" key="7">
    <source>
        <dbReference type="PROSITE-ProRule" id="PRU00043"/>
    </source>
</evidence>